<accession>A0A5B6UVF1</accession>
<gene>
    <name evidence="1" type="ORF">EPI10_027946</name>
</gene>
<protein>
    <submittedName>
        <fullName evidence="1">Reverse transcriptase</fullName>
    </submittedName>
</protein>
<keyword evidence="1" id="KW-0548">Nucleotidyltransferase</keyword>
<dbReference type="AlphaFoldDB" id="A0A5B6UVF1"/>
<dbReference type="GO" id="GO:0003964">
    <property type="term" value="F:RNA-directed DNA polymerase activity"/>
    <property type="evidence" value="ECO:0007669"/>
    <property type="project" value="UniProtKB-KW"/>
</dbReference>
<dbReference type="OrthoDB" id="1002559at2759"/>
<dbReference type="EMBL" id="SMMG02000009">
    <property type="protein sequence ID" value="KAA3461373.1"/>
    <property type="molecule type" value="Genomic_DNA"/>
</dbReference>
<keyword evidence="1" id="KW-0695">RNA-directed DNA polymerase</keyword>
<reference evidence="2" key="1">
    <citation type="journal article" date="2019" name="Plant Biotechnol. J.">
        <title>Genome sequencing of the Australian wild diploid species Gossypium australe highlights disease resistance and delayed gland morphogenesis.</title>
        <authorList>
            <person name="Cai Y."/>
            <person name="Cai X."/>
            <person name="Wang Q."/>
            <person name="Wang P."/>
            <person name="Zhang Y."/>
            <person name="Cai C."/>
            <person name="Xu Y."/>
            <person name="Wang K."/>
            <person name="Zhou Z."/>
            <person name="Wang C."/>
            <person name="Geng S."/>
            <person name="Li B."/>
            <person name="Dong Q."/>
            <person name="Hou Y."/>
            <person name="Wang H."/>
            <person name="Ai P."/>
            <person name="Liu Z."/>
            <person name="Yi F."/>
            <person name="Sun M."/>
            <person name="An G."/>
            <person name="Cheng J."/>
            <person name="Zhang Y."/>
            <person name="Shi Q."/>
            <person name="Xie Y."/>
            <person name="Shi X."/>
            <person name="Chang Y."/>
            <person name="Huang F."/>
            <person name="Chen Y."/>
            <person name="Hong S."/>
            <person name="Mi L."/>
            <person name="Sun Q."/>
            <person name="Zhang L."/>
            <person name="Zhou B."/>
            <person name="Peng R."/>
            <person name="Zhang X."/>
            <person name="Liu F."/>
        </authorList>
    </citation>
    <scope>NUCLEOTIDE SEQUENCE [LARGE SCALE GENOMIC DNA]</scope>
    <source>
        <strain evidence="2">cv. PA1801</strain>
    </source>
</reference>
<keyword evidence="2" id="KW-1185">Reference proteome</keyword>
<organism evidence="1 2">
    <name type="scientific">Gossypium australe</name>
    <dbReference type="NCBI Taxonomy" id="47621"/>
    <lineage>
        <taxon>Eukaryota</taxon>
        <taxon>Viridiplantae</taxon>
        <taxon>Streptophyta</taxon>
        <taxon>Embryophyta</taxon>
        <taxon>Tracheophyta</taxon>
        <taxon>Spermatophyta</taxon>
        <taxon>Magnoliopsida</taxon>
        <taxon>eudicotyledons</taxon>
        <taxon>Gunneridae</taxon>
        <taxon>Pentapetalae</taxon>
        <taxon>rosids</taxon>
        <taxon>malvids</taxon>
        <taxon>Malvales</taxon>
        <taxon>Malvaceae</taxon>
        <taxon>Malvoideae</taxon>
        <taxon>Gossypium</taxon>
    </lineage>
</organism>
<keyword evidence="1" id="KW-0808">Transferase</keyword>
<comment type="caution">
    <text evidence="1">The sequence shown here is derived from an EMBL/GenBank/DDBJ whole genome shotgun (WGS) entry which is preliminary data.</text>
</comment>
<evidence type="ECO:0000313" key="2">
    <source>
        <dbReference type="Proteomes" id="UP000325315"/>
    </source>
</evidence>
<sequence>MFPNIVVFHMLRIKSSHRSLSISFGSKIRTNTPHLFRFRSGWLSHSNFSYMNRDVFGHILKRKRNMMNRLDGIQRVVKMFRSKNLLNLKKSLRVELEGIMDLEERISRQKARSDWLTLGDRNNKYFYCKANSRRHFNEIKALRLSDG</sequence>
<proteinExistence type="predicted"/>
<name>A0A5B6UVF1_9ROSI</name>
<dbReference type="Proteomes" id="UP000325315">
    <property type="component" value="Unassembled WGS sequence"/>
</dbReference>
<evidence type="ECO:0000313" key="1">
    <source>
        <dbReference type="EMBL" id="KAA3461373.1"/>
    </source>
</evidence>